<evidence type="ECO:0000313" key="4">
    <source>
        <dbReference type="EMBL" id="CAE7820917.1"/>
    </source>
</evidence>
<feature type="region of interest" description="Disordered" evidence="2">
    <location>
        <begin position="180"/>
        <end position="241"/>
    </location>
</feature>
<feature type="compositionally biased region" description="Low complexity" evidence="2">
    <location>
        <begin position="814"/>
        <end position="834"/>
    </location>
</feature>
<evidence type="ECO:0000259" key="3">
    <source>
        <dbReference type="PROSITE" id="PS50103"/>
    </source>
</evidence>
<reference evidence="4" key="1">
    <citation type="submission" date="2021-02" db="EMBL/GenBank/DDBJ databases">
        <authorList>
            <person name="Dougan E. K."/>
            <person name="Rhodes N."/>
            <person name="Thang M."/>
            <person name="Chan C."/>
        </authorList>
    </citation>
    <scope>NUCLEOTIDE SEQUENCE</scope>
</reference>
<dbReference type="OrthoDB" id="428488at2759"/>
<evidence type="ECO:0000256" key="1">
    <source>
        <dbReference type="PROSITE-ProRule" id="PRU00723"/>
    </source>
</evidence>
<name>A0A812ZDN7_9DINO</name>
<accession>A0A812ZDN7</accession>
<comment type="caution">
    <text evidence="4">The sequence shown here is derived from an EMBL/GenBank/DDBJ whole genome shotgun (WGS) entry which is preliminary data.</text>
</comment>
<protein>
    <recommendedName>
        <fullName evidence="3">C3H1-type domain-containing protein</fullName>
    </recommendedName>
</protein>
<keyword evidence="5" id="KW-1185">Reference proteome</keyword>
<dbReference type="AlphaFoldDB" id="A0A812ZDN7"/>
<feature type="compositionally biased region" description="Basic and acidic residues" evidence="2">
    <location>
        <begin position="804"/>
        <end position="813"/>
    </location>
</feature>
<dbReference type="EMBL" id="CAJNJA010046952">
    <property type="protein sequence ID" value="CAE7820917.1"/>
    <property type="molecule type" value="Genomic_DNA"/>
</dbReference>
<feature type="zinc finger region" description="C3H1-type" evidence="1">
    <location>
        <begin position="735"/>
        <end position="758"/>
    </location>
</feature>
<evidence type="ECO:0000256" key="2">
    <source>
        <dbReference type="SAM" id="MobiDB-lite"/>
    </source>
</evidence>
<feature type="domain" description="C3H1-type" evidence="3">
    <location>
        <begin position="735"/>
        <end position="758"/>
    </location>
</feature>
<sequence length="1157" mass="124981">HGYLARCNSVHSSSHRYWRNQIEVAECAVHLCSADPCTAPDCAEVHVGLSAVAPRSEEVDLQAGGEPVALPFAVACGELLARAMAAQVALGGPEAKGPLSLGPCKDCSCGPPIRLLQPDERTSCTEDLMCENDGYYFRACQRHRDMYEASRAKRACAVEGCNNAARSVLKGVRLCKLHSAKEEKGPKPQSEAKGPRAVGDVVQEADKEGAASPPEARSAPGQGGGDSSNLASTGNEQEDSKDLAAYLQARLNGESHSVALLSTAKRDESLTAASRRLTETAKAALQRLPPDYPEEVAQLIRSLAGAREKGETPDPILELGKRSLARTAAELPRPVEERKPESSVVPFTVPAPRFGVATAAPPQVSAALLFRQREASRATASDSASAVPLPDGLVSALRPSRAGAFTEPEARPTDDTARALQTIAKTLRKELFHSLKTAGAQGRPQMRALRFPVNVTNRVAYGLASLSIGGREVKSLPEYALSVADFPLTSEEDFDNFVPPPDSWLEKRPRHPTTLTAWFRAALRMAWAVACVYGTEHYALFEAAATKLLHLGEEATYAWPLPWVMSTWEELWSRMVEELRQLDREMRRLMGEESPSWERIRFFCTSPDDQGNPWLRLPRTFDLEDPKEFFASDIVPRHQRALTRNCWQQALKAQGLGTTAQLGGGRAGGDPPDEGTAVATQSDVLEASRAGEVVKQGEPGGAPVVAKLQGPALTTKEASRALDHRPKAREGGGYLCWDYMSHRGCHLGAKCPHAHPPASQILAWNSLDWSVQLQLLRRGGLKTKPKTKSVDAAVAALRREVARKQQEHVEEGQRQAAAAARAAERQPTAPAAKAKAGRGRRKAGGPTDEAEEAAAEASPPEEFTSFAPTDAEAALAEWEEGPDFTWFADQSAPAVREVDASVVARARQRPEARHRARAMDAVTKEASLEGWPALLATFVKAHLVRRKESHPGETLNPDHVLEALRLAVAEGGPELATQAEAELERTEPVKAGESVASFSEATPDGDCLKCEMRWGSHSWPVADYGDRLCLLPGVSEQVRGAPSSGEPEGRQCLVLHCVAGILLRKQGRLPTSAEVASAAAKVRKELLDRAVSSDTALGPVPDELSRAEADLRIYAHDLRHWAHDKDYRCLAAGADATASSEPIVLVIHQGHMRLVHA</sequence>
<feature type="region of interest" description="Disordered" evidence="2">
    <location>
        <begin position="804"/>
        <end position="865"/>
    </location>
</feature>
<organism evidence="4 5">
    <name type="scientific">Symbiodinium necroappetens</name>
    <dbReference type="NCBI Taxonomy" id="1628268"/>
    <lineage>
        <taxon>Eukaryota</taxon>
        <taxon>Sar</taxon>
        <taxon>Alveolata</taxon>
        <taxon>Dinophyceae</taxon>
        <taxon>Suessiales</taxon>
        <taxon>Symbiodiniaceae</taxon>
        <taxon>Symbiodinium</taxon>
    </lineage>
</organism>
<dbReference type="GO" id="GO:0008270">
    <property type="term" value="F:zinc ion binding"/>
    <property type="evidence" value="ECO:0007669"/>
    <property type="project" value="UniProtKB-KW"/>
</dbReference>
<dbReference type="Proteomes" id="UP000601435">
    <property type="component" value="Unassembled WGS sequence"/>
</dbReference>
<keyword evidence="1" id="KW-0862">Zinc</keyword>
<gene>
    <name evidence="4" type="ORF">SNEC2469_LOCUS24430</name>
</gene>
<feature type="non-terminal residue" evidence="4">
    <location>
        <position position="1157"/>
    </location>
</feature>
<dbReference type="PROSITE" id="PS50103">
    <property type="entry name" value="ZF_C3H1"/>
    <property type="match status" value="1"/>
</dbReference>
<evidence type="ECO:0000313" key="5">
    <source>
        <dbReference type="Proteomes" id="UP000601435"/>
    </source>
</evidence>
<keyword evidence="1" id="KW-0863">Zinc-finger</keyword>
<feature type="non-terminal residue" evidence="4">
    <location>
        <position position="1"/>
    </location>
</feature>
<proteinExistence type="predicted"/>
<dbReference type="InterPro" id="IPR000571">
    <property type="entry name" value="Znf_CCCH"/>
</dbReference>
<keyword evidence="1" id="KW-0479">Metal-binding</keyword>